<evidence type="ECO:0000313" key="2">
    <source>
        <dbReference type="Proteomes" id="UP000067711"/>
    </source>
</evidence>
<name>A0A1B4FXM6_9BURK</name>
<dbReference type="Proteomes" id="UP000067711">
    <property type="component" value="Chromosome 1"/>
</dbReference>
<dbReference type="AlphaFoldDB" id="A0A1B4FXM6"/>
<protein>
    <submittedName>
        <fullName evidence="1">Uncharacterized protein</fullName>
    </submittedName>
</protein>
<sequence length="63" mass="6896">MSSDTFDCCIVTYPNTASDSRLTQTHVQIDSYGGCVNANDARANSTSVYERRSLLKSQYQPAG</sequence>
<dbReference type="EMBL" id="CP013389">
    <property type="protein sequence ID" value="AOJ08438.1"/>
    <property type="molecule type" value="Genomic_DNA"/>
</dbReference>
<proteinExistence type="predicted"/>
<organism evidence="1 2">
    <name type="scientific">Burkholderia mayonis</name>
    <dbReference type="NCBI Taxonomy" id="1385591"/>
    <lineage>
        <taxon>Bacteria</taxon>
        <taxon>Pseudomonadati</taxon>
        <taxon>Pseudomonadota</taxon>
        <taxon>Betaproteobacteria</taxon>
        <taxon>Burkholderiales</taxon>
        <taxon>Burkholderiaceae</taxon>
        <taxon>Burkholderia</taxon>
        <taxon>pseudomallei group</taxon>
    </lineage>
</organism>
<reference evidence="1 2" key="1">
    <citation type="submission" date="2015-12" db="EMBL/GenBank/DDBJ databases">
        <title>Diversity of Burkholderia near neighbor genomes.</title>
        <authorList>
            <person name="Sahl J."/>
            <person name="Wagner D."/>
            <person name="Keim P."/>
        </authorList>
    </citation>
    <scope>NUCLEOTIDE SEQUENCE [LARGE SCALE GENOMIC DNA]</scope>
    <source>
        <strain evidence="1 2">BDU8</strain>
    </source>
</reference>
<gene>
    <name evidence="1" type="ORF">WS71_13375</name>
</gene>
<evidence type="ECO:0000313" key="1">
    <source>
        <dbReference type="EMBL" id="AOJ08438.1"/>
    </source>
</evidence>
<dbReference type="Gene3D" id="3.40.462.20">
    <property type="match status" value="1"/>
</dbReference>
<accession>A0A1B4FXM6</accession>